<keyword evidence="1" id="KW-1277">Toxin-antitoxin system</keyword>
<dbReference type="Pfam" id="PF05016">
    <property type="entry name" value="ParE_toxin"/>
    <property type="match status" value="1"/>
</dbReference>
<accession>D3VIR7</accession>
<dbReference type="Gene3D" id="3.30.2310.20">
    <property type="entry name" value="RelE-like"/>
    <property type="match status" value="1"/>
</dbReference>
<gene>
    <name evidence="2" type="ordered locus">XNC1_0543</name>
</gene>
<reference evidence="2 3" key="1">
    <citation type="journal article" date="2011" name="PLoS ONE">
        <title>The entomopathogenic bacterial endosymbionts xenorhabdus and photorhabdus: convergent lifestyles from divergent genomes.</title>
        <authorList>
            <person name="Chaston J.M."/>
            <person name="Suen G."/>
            <person name="Tucker S.L."/>
            <person name="Andersen A.W."/>
            <person name="Bhasin A."/>
            <person name="Bode E."/>
            <person name="Bode H.B."/>
            <person name="Brachmann A.O."/>
            <person name="Cowles C.E."/>
            <person name="Cowles K.N."/>
            <person name="Darby C."/>
            <person name="de Leon L."/>
            <person name="Drace K."/>
            <person name="Du Z."/>
            <person name="Givaudan A."/>
            <person name="Herbert Tran E.E."/>
            <person name="Jewell K.A."/>
            <person name="Knack J.J."/>
            <person name="Krasomil-Osterfeld K.C."/>
            <person name="Kukor R."/>
            <person name="Lanois A."/>
            <person name="Latreille P."/>
            <person name="Leimgruber N.K."/>
            <person name="Lipke C.M."/>
            <person name="Liu R."/>
            <person name="Lu X."/>
            <person name="Martens E.C."/>
            <person name="Marri P.R."/>
            <person name="Medigue C."/>
            <person name="Menard M.L."/>
            <person name="Miller N.M."/>
            <person name="Morales-Soto N."/>
            <person name="Norton S."/>
            <person name="Ogier J.C."/>
            <person name="Orchard S.S."/>
            <person name="Park D."/>
            <person name="Park Y."/>
            <person name="Qurollo B.A."/>
            <person name="Sugar D.R."/>
            <person name="Richards G.R."/>
            <person name="Rouy Z."/>
            <person name="Slominski B."/>
            <person name="Slominski K."/>
            <person name="Snyder H."/>
            <person name="Tjaden B.C."/>
            <person name="van der Hoeven R."/>
            <person name="Welch R.D."/>
            <person name="Wheeler C."/>
            <person name="Xiang B."/>
            <person name="Barbazuk B."/>
            <person name="Gaudriault S."/>
            <person name="Goodner B."/>
            <person name="Slater S.C."/>
            <person name="Forst S."/>
            <person name="Goldman B.S."/>
            <person name="Goodrich-Blair H."/>
        </authorList>
    </citation>
    <scope>NUCLEOTIDE SEQUENCE [LARGE SCALE GENOMIC DNA]</scope>
    <source>
        <strain evidence="3">ATCC 19061 / DSM 3370 / CCUG 14189 / LMG 1036 / NCIMB 9965 / AN6</strain>
    </source>
</reference>
<dbReference type="GeneID" id="24904963"/>
<evidence type="ECO:0008006" key="4">
    <source>
        <dbReference type="Google" id="ProtNLM"/>
    </source>
</evidence>
<dbReference type="AlphaFoldDB" id="D3VIR7"/>
<proteinExistence type="predicted"/>
<dbReference type="Proteomes" id="UP000008075">
    <property type="component" value="Chromosome"/>
</dbReference>
<dbReference type="InterPro" id="IPR007712">
    <property type="entry name" value="RelE/ParE_toxin"/>
</dbReference>
<dbReference type="HOGENOM" id="CLU_147162_10_0_6"/>
<dbReference type="RefSeq" id="WP_013183324.1">
    <property type="nucleotide sequence ID" value="NC_014228.1"/>
</dbReference>
<organism evidence="2 3">
    <name type="scientific">Xenorhabdus nematophila (strain ATCC 19061 / DSM 3370 / CCUG 14189 / LMG 1036 / NCIMB 9965 / AN6)</name>
    <dbReference type="NCBI Taxonomy" id="406817"/>
    <lineage>
        <taxon>Bacteria</taxon>
        <taxon>Pseudomonadati</taxon>
        <taxon>Pseudomonadota</taxon>
        <taxon>Gammaproteobacteria</taxon>
        <taxon>Enterobacterales</taxon>
        <taxon>Morganellaceae</taxon>
        <taxon>Xenorhabdus</taxon>
    </lineage>
</organism>
<evidence type="ECO:0000313" key="3">
    <source>
        <dbReference type="Proteomes" id="UP000008075"/>
    </source>
</evidence>
<dbReference type="STRING" id="406817.XNC1_0543"/>
<protein>
    <recommendedName>
        <fullName evidence="4">Type II toxin-antitoxin system RelE/ParE family toxin</fullName>
    </recommendedName>
</protein>
<sequence>MSYTVIFSPEAETQIIELYDYIAAEASSNIAIRYTESIVNYCENLSTFPHRGIMRDDIRPGLRITNYKKRVVIAFIVNSERVSILGVFYGGQDFKTRLQSDDDNH</sequence>
<dbReference type="eggNOG" id="COG3668">
    <property type="taxonomic scope" value="Bacteria"/>
</dbReference>
<dbReference type="KEGG" id="xne:XNC1_0543"/>
<dbReference type="InterPro" id="IPR035093">
    <property type="entry name" value="RelE/ParE_toxin_dom_sf"/>
</dbReference>
<evidence type="ECO:0000256" key="1">
    <source>
        <dbReference type="ARBA" id="ARBA00022649"/>
    </source>
</evidence>
<name>D3VIR7_XENNA</name>
<dbReference type="EMBL" id="FN667742">
    <property type="protein sequence ID" value="CBJ88617.1"/>
    <property type="molecule type" value="Genomic_DNA"/>
</dbReference>
<evidence type="ECO:0000313" key="2">
    <source>
        <dbReference type="EMBL" id="CBJ88617.1"/>
    </source>
</evidence>
<keyword evidence="3" id="KW-1185">Reference proteome</keyword>